<dbReference type="InterPro" id="IPR056072">
    <property type="entry name" value="SNTX_MACPF/CDC-like_dom"/>
</dbReference>
<keyword evidence="7" id="KW-1133">Transmembrane helix</keyword>
<evidence type="ECO:0000256" key="1">
    <source>
        <dbReference type="ARBA" id="ARBA00004613"/>
    </source>
</evidence>
<dbReference type="InterPro" id="IPR001870">
    <property type="entry name" value="B30.2/SPRY"/>
</dbReference>
<dbReference type="InterPro" id="IPR043136">
    <property type="entry name" value="B30.2/SPRY_sf"/>
</dbReference>
<feature type="domain" description="B30.2/SPRY" evidence="8">
    <location>
        <begin position="488"/>
        <end position="697"/>
    </location>
</feature>
<evidence type="ECO:0000256" key="7">
    <source>
        <dbReference type="SAM" id="Phobius"/>
    </source>
</evidence>
<dbReference type="InterPro" id="IPR052090">
    <property type="entry name" value="Cytolytic_pore-forming_toxin"/>
</dbReference>
<reference evidence="9" key="1">
    <citation type="submission" date="2025-08" db="UniProtKB">
        <authorList>
            <consortium name="Ensembl"/>
        </authorList>
    </citation>
    <scope>IDENTIFICATION</scope>
</reference>
<evidence type="ECO:0000256" key="2">
    <source>
        <dbReference type="ARBA" id="ARBA00006480"/>
    </source>
</evidence>
<evidence type="ECO:0000256" key="5">
    <source>
        <dbReference type="ARBA" id="ARBA00022735"/>
    </source>
</evidence>
<evidence type="ECO:0000259" key="8">
    <source>
        <dbReference type="PROSITE" id="PS50188"/>
    </source>
</evidence>
<dbReference type="Proteomes" id="UP000265160">
    <property type="component" value="Unplaced"/>
</dbReference>
<dbReference type="Gene3D" id="2.60.120.920">
    <property type="match status" value="1"/>
</dbReference>
<dbReference type="SUPFAM" id="SSF49899">
    <property type="entry name" value="Concanavalin A-like lectins/glucanases"/>
    <property type="match status" value="1"/>
</dbReference>
<dbReference type="InterPro" id="IPR006574">
    <property type="entry name" value="PRY"/>
</dbReference>
<evidence type="ECO:0000313" key="10">
    <source>
        <dbReference type="Proteomes" id="UP000265160"/>
    </source>
</evidence>
<dbReference type="Ensembl" id="ENSMZET00005039530.1">
    <property type="protein sequence ID" value="ENSMZEP00005038122.1"/>
    <property type="gene ID" value="ENSMZEG00005028497.1"/>
</dbReference>
<reference evidence="9" key="2">
    <citation type="submission" date="2025-09" db="UniProtKB">
        <authorList>
            <consortium name="Ensembl"/>
        </authorList>
    </citation>
    <scope>IDENTIFICATION</scope>
</reference>
<dbReference type="GeneTree" id="ENSGT00390000014380"/>
<dbReference type="GO" id="GO:0005576">
    <property type="term" value="C:extracellular region"/>
    <property type="evidence" value="ECO:0007669"/>
    <property type="project" value="UniProtKB-SubCell"/>
</dbReference>
<keyword evidence="7" id="KW-0472">Membrane</keyword>
<dbReference type="CDD" id="cd16040">
    <property type="entry name" value="SPRY_PRY_SNTX"/>
    <property type="match status" value="1"/>
</dbReference>
<evidence type="ECO:0000256" key="4">
    <source>
        <dbReference type="ARBA" id="ARBA00022656"/>
    </source>
</evidence>
<dbReference type="Pfam" id="PF13765">
    <property type="entry name" value="PRY"/>
    <property type="match status" value="1"/>
</dbReference>
<feature type="transmembrane region" description="Helical" evidence="7">
    <location>
        <begin position="690"/>
        <end position="708"/>
    </location>
</feature>
<keyword evidence="6" id="KW-0204">Cytolysis</keyword>
<dbReference type="PRINTS" id="PR01407">
    <property type="entry name" value="BUTYPHLNCDUF"/>
</dbReference>
<evidence type="ECO:0000256" key="6">
    <source>
        <dbReference type="ARBA" id="ARBA00022852"/>
    </source>
</evidence>
<dbReference type="InterPro" id="IPR040581">
    <property type="entry name" value="Thioredoxin_11"/>
</dbReference>
<dbReference type="PANTHER" id="PTHR31594:SF16">
    <property type="entry name" value="SI:CH211-281L24.3"/>
    <property type="match status" value="1"/>
</dbReference>
<evidence type="ECO:0000256" key="3">
    <source>
        <dbReference type="ARBA" id="ARBA00022525"/>
    </source>
</evidence>
<dbReference type="SMART" id="SM00449">
    <property type="entry name" value="SPRY"/>
    <property type="match status" value="1"/>
</dbReference>
<keyword evidence="3" id="KW-0964">Secreted</keyword>
<comment type="similarity">
    <text evidence="2">Belongs to the SNTX/VTX toxin family.</text>
</comment>
<dbReference type="InterPro" id="IPR013320">
    <property type="entry name" value="ConA-like_dom_sf"/>
</dbReference>
<keyword evidence="10" id="KW-1185">Reference proteome</keyword>
<dbReference type="GO" id="GO:0031640">
    <property type="term" value="P:killing of cells of another organism"/>
    <property type="evidence" value="ECO:0007669"/>
    <property type="project" value="UniProtKB-KW"/>
</dbReference>
<dbReference type="PANTHER" id="PTHR31594">
    <property type="entry name" value="AIG1-TYPE G DOMAIN-CONTAINING PROTEIN"/>
    <property type="match status" value="1"/>
</dbReference>
<organism evidence="9 10">
    <name type="scientific">Maylandia zebra</name>
    <name type="common">zebra mbuna</name>
    <dbReference type="NCBI Taxonomy" id="106582"/>
    <lineage>
        <taxon>Eukaryota</taxon>
        <taxon>Metazoa</taxon>
        <taxon>Chordata</taxon>
        <taxon>Craniata</taxon>
        <taxon>Vertebrata</taxon>
        <taxon>Euteleostomi</taxon>
        <taxon>Actinopterygii</taxon>
        <taxon>Neopterygii</taxon>
        <taxon>Teleostei</taxon>
        <taxon>Neoteleostei</taxon>
        <taxon>Acanthomorphata</taxon>
        <taxon>Ovalentaria</taxon>
        <taxon>Cichlomorphae</taxon>
        <taxon>Cichliformes</taxon>
        <taxon>Cichlidae</taxon>
        <taxon>African cichlids</taxon>
        <taxon>Pseudocrenilabrinae</taxon>
        <taxon>Haplochromini</taxon>
        <taxon>Maylandia</taxon>
        <taxon>Maylandia zebra complex</taxon>
    </lineage>
</organism>
<accession>A0A3P9DUX2</accession>
<dbReference type="SMART" id="SM00589">
    <property type="entry name" value="PRY"/>
    <property type="match status" value="1"/>
</dbReference>
<protein>
    <recommendedName>
        <fullName evidence="8">B30.2/SPRY domain-containing protein</fullName>
    </recommendedName>
</protein>
<evidence type="ECO:0000313" key="9">
    <source>
        <dbReference type="Ensembl" id="ENSMZEP00005038122.1"/>
    </source>
</evidence>
<sequence>MRPSSVLEVAALGQPFSLGMLYDARRGKLIPGVTLWNSKTLQKKPVEHNQHSSEFHINATDSIEKKSALLDVNGSLKASFLGGLIEVEGSAKYLNDRKKSHHQCRVTLQYKATTKFKQLILTPDETKNSQEAKNVKRLATHVVTGILYGANAFFVFDSEKLDDSNIQAIEGSMQAVIKKIPSFNVDGKVDIKLSDEEKAVTDKFTCKFYGDFILESNPATFEDAVKTYIQLPKLLGENRENCVPLKVILMPLKKFHPKAAYMISSGFISKAEDTLQELHNLDIRCNDLLEDRVARSFPQIQEKLGRFKKLCQYFRSSLQETIAEKLPSIRAGEENEQELVEVFDDRDKSPFSQEKLTKWIKDEEREVTIIRYFVDMMEGAKIISDQSELDREVFKPGVEEVLCFVFTSLKSIDPYLQNMSDYLEKKKLEGTDGNTPPTQDQWYFSDDVIKQMTEKAKVVHDHAKALKTKNSFHFLVAAISNDNYKGGSIYHYRKNFLITENFSGYACGLSLDPNTAHCELLLSEGDKEVTRGEKQQYPDLPERFSEVPQILCREELTGRCYWEVECKAFLQACVDVDVCYKQLERKGNNDACRLGNNTILWCFTHHPDQGSGENPLSFCAKHNNESKYYPVHPTGCPRLGVFLDWVAGTLSFYCVLSDKLSHIHSFRTKFSEPVYPAFFLHNQPEFSNTAGLMSAYFFILPFMIIVRFPTSVKLMF</sequence>
<proteinExistence type="inferred from homology"/>
<dbReference type="InterPro" id="IPR048997">
    <property type="entry name" value="Stonustoxin-like_helical"/>
</dbReference>
<keyword evidence="7" id="KW-0812">Transmembrane</keyword>
<dbReference type="GO" id="GO:0090729">
    <property type="term" value="F:toxin activity"/>
    <property type="evidence" value="ECO:0007669"/>
    <property type="project" value="UniProtKB-KW"/>
</dbReference>
<dbReference type="Pfam" id="PF24674">
    <property type="entry name" value="MACPF_SNTX"/>
    <property type="match status" value="1"/>
</dbReference>
<name>A0A3P9DUX2_9CICH</name>
<dbReference type="Pfam" id="PF00622">
    <property type="entry name" value="SPRY"/>
    <property type="match status" value="1"/>
</dbReference>
<dbReference type="Pfam" id="PF21109">
    <property type="entry name" value="Stonustoxin_helical"/>
    <property type="match status" value="1"/>
</dbReference>
<dbReference type="Pfam" id="PF18078">
    <property type="entry name" value="Thioredoxin_11"/>
    <property type="match status" value="1"/>
</dbReference>
<dbReference type="AlphaFoldDB" id="A0A3P9DUX2"/>
<comment type="subcellular location">
    <subcellularLocation>
        <location evidence="1">Secreted</location>
    </subcellularLocation>
</comment>
<dbReference type="InterPro" id="IPR003877">
    <property type="entry name" value="SPRY_dom"/>
</dbReference>
<dbReference type="InterPro" id="IPR003879">
    <property type="entry name" value="Butyrophylin_SPRY"/>
</dbReference>
<dbReference type="PROSITE" id="PS50188">
    <property type="entry name" value="B302_SPRY"/>
    <property type="match status" value="1"/>
</dbReference>
<keyword evidence="4" id="KW-0800">Toxin</keyword>
<keyword evidence="5" id="KW-0354">Hemolysis</keyword>